<dbReference type="InterPro" id="IPR045272">
    <property type="entry name" value="ANXUR1/2-like"/>
</dbReference>
<dbReference type="Pfam" id="PF07714">
    <property type="entry name" value="PK_Tyr_Ser-Thr"/>
    <property type="match status" value="4"/>
</dbReference>
<evidence type="ECO:0000259" key="22">
    <source>
        <dbReference type="PROSITE" id="PS50011"/>
    </source>
</evidence>
<comment type="catalytic activity">
    <reaction evidence="18">
        <text>L-seryl-[protein] + ATP = O-phospho-L-seryl-[protein] + ADP + H(+)</text>
        <dbReference type="Rhea" id="RHEA:17989"/>
        <dbReference type="Rhea" id="RHEA-COMP:9863"/>
        <dbReference type="Rhea" id="RHEA-COMP:11604"/>
        <dbReference type="ChEBI" id="CHEBI:15378"/>
        <dbReference type="ChEBI" id="CHEBI:29999"/>
        <dbReference type="ChEBI" id="CHEBI:30616"/>
        <dbReference type="ChEBI" id="CHEBI:83421"/>
        <dbReference type="ChEBI" id="CHEBI:456216"/>
        <dbReference type="EC" id="2.7.11.1"/>
    </reaction>
</comment>
<dbReference type="SMART" id="SM00220">
    <property type="entry name" value="S_TKc"/>
    <property type="match status" value="4"/>
</dbReference>
<keyword evidence="11" id="KW-0418">Kinase</keyword>
<dbReference type="GO" id="GO:0009506">
    <property type="term" value="C:plasmodesma"/>
    <property type="evidence" value="ECO:0007669"/>
    <property type="project" value="TreeGrafter"/>
</dbReference>
<evidence type="ECO:0000256" key="11">
    <source>
        <dbReference type="ARBA" id="ARBA00022777"/>
    </source>
</evidence>
<dbReference type="EC" id="2.7.11.1" evidence="4"/>
<dbReference type="PROSITE" id="PS00108">
    <property type="entry name" value="PROTEIN_KINASE_ST"/>
    <property type="match status" value="3"/>
</dbReference>
<feature type="region of interest" description="Disordered" evidence="20">
    <location>
        <begin position="1927"/>
        <end position="1953"/>
    </location>
</feature>
<feature type="domain" description="Protein kinase" evidence="22">
    <location>
        <begin position="862"/>
        <end position="1137"/>
    </location>
</feature>
<dbReference type="InterPro" id="IPR011009">
    <property type="entry name" value="Kinase-like_dom_sf"/>
</dbReference>
<dbReference type="GO" id="GO:0004674">
    <property type="term" value="F:protein serine/threonine kinase activity"/>
    <property type="evidence" value="ECO:0007669"/>
    <property type="project" value="UniProtKB-KW"/>
</dbReference>
<evidence type="ECO:0000256" key="4">
    <source>
        <dbReference type="ARBA" id="ARBA00012513"/>
    </source>
</evidence>
<comment type="catalytic activity">
    <reaction evidence="17">
        <text>L-threonyl-[protein] + ATP = O-phospho-L-threonyl-[protein] + ADP + H(+)</text>
        <dbReference type="Rhea" id="RHEA:46608"/>
        <dbReference type="Rhea" id="RHEA-COMP:11060"/>
        <dbReference type="Rhea" id="RHEA-COMP:11605"/>
        <dbReference type="ChEBI" id="CHEBI:15378"/>
        <dbReference type="ChEBI" id="CHEBI:30013"/>
        <dbReference type="ChEBI" id="CHEBI:30616"/>
        <dbReference type="ChEBI" id="CHEBI:61977"/>
        <dbReference type="ChEBI" id="CHEBI:456216"/>
        <dbReference type="EC" id="2.7.11.1"/>
    </reaction>
</comment>
<dbReference type="GO" id="GO:0005524">
    <property type="term" value="F:ATP binding"/>
    <property type="evidence" value="ECO:0007669"/>
    <property type="project" value="UniProtKB-UniRule"/>
</dbReference>
<dbReference type="FunFam" id="1.10.510.10:FF:000287">
    <property type="entry name" value="probable LRR receptor-like serine/threonine-protein kinase RKF3"/>
    <property type="match status" value="1"/>
</dbReference>
<comment type="similarity">
    <text evidence="2">In the N-terminal section; belongs to the leguminous lectin family.</text>
</comment>
<evidence type="ECO:0000313" key="24">
    <source>
        <dbReference type="Proteomes" id="UP001190926"/>
    </source>
</evidence>
<feature type="binding site" evidence="19">
    <location>
        <position position="489"/>
    </location>
    <ligand>
        <name>ATP</name>
        <dbReference type="ChEBI" id="CHEBI:30616"/>
    </ligand>
</feature>
<dbReference type="FunFam" id="1.10.510.10:FF:000240">
    <property type="entry name" value="Lectin-domain containing receptor kinase A4.3"/>
    <property type="match status" value="1"/>
</dbReference>
<evidence type="ECO:0000256" key="12">
    <source>
        <dbReference type="ARBA" id="ARBA00022840"/>
    </source>
</evidence>
<dbReference type="PANTHER" id="PTHR27003">
    <property type="entry name" value="OS07G0166700 PROTEIN"/>
    <property type="match status" value="1"/>
</dbReference>
<evidence type="ECO:0000256" key="9">
    <source>
        <dbReference type="ARBA" id="ARBA00022729"/>
    </source>
</evidence>
<keyword evidence="15" id="KW-0675">Receptor</keyword>
<feature type="chain" id="PRO_5042152217" description="non-specific serine/threonine protein kinase" evidence="21">
    <location>
        <begin position="23"/>
        <end position="1991"/>
    </location>
</feature>
<dbReference type="Gene3D" id="3.30.200.20">
    <property type="entry name" value="Phosphorylase Kinase, domain 1"/>
    <property type="match status" value="4"/>
</dbReference>
<keyword evidence="13" id="KW-1133">Transmembrane helix</keyword>
<keyword evidence="8" id="KW-0812">Transmembrane</keyword>
<feature type="binding site" evidence="19">
    <location>
        <position position="1219"/>
    </location>
    <ligand>
        <name>ATP</name>
        <dbReference type="ChEBI" id="CHEBI:30616"/>
    </ligand>
</feature>
<evidence type="ECO:0000256" key="21">
    <source>
        <dbReference type="SAM" id="SignalP"/>
    </source>
</evidence>
<evidence type="ECO:0000256" key="20">
    <source>
        <dbReference type="SAM" id="MobiDB-lite"/>
    </source>
</evidence>
<evidence type="ECO:0000256" key="14">
    <source>
        <dbReference type="ARBA" id="ARBA00023136"/>
    </source>
</evidence>
<dbReference type="Gene3D" id="1.10.510.10">
    <property type="entry name" value="Transferase(Phosphotransferase) domain 1"/>
    <property type="match status" value="4"/>
</dbReference>
<dbReference type="Gene3D" id="2.60.120.430">
    <property type="entry name" value="Galactose-binding lectin"/>
    <property type="match status" value="2"/>
</dbReference>
<evidence type="ECO:0000256" key="8">
    <source>
        <dbReference type="ARBA" id="ARBA00022692"/>
    </source>
</evidence>
<name>A0AAD4JAQ4_PERFH</name>
<keyword evidence="24" id="KW-1185">Reference proteome</keyword>
<gene>
    <name evidence="23" type="ORF">C2S53_007492</name>
</gene>
<dbReference type="CDD" id="cd14066">
    <property type="entry name" value="STKc_IRAK"/>
    <property type="match status" value="1"/>
</dbReference>
<dbReference type="FunFam" id="1.10.510.10:FF:000252">
    <property type="entry name" value="Receptor-like protein kinase FERONIA"/>
    <property type="match status" value="2"/>
</dbReference>
<keyword evidence="5" id="KW-1003">Cell membrane</keyword>
<evidence type="ECO:0000256" key="5">
    <source>
        <dbReference type="ARBA" id="ARBA00022475"/>
    </source>
</evidence>
<evidence type="ECO:0000256" key="17">
    <source>
        <dbReference type="ARBA" id="ARBA00047899"/>
    </source>
</evidence>
<comment type="caution">
    <text evidence="23">The sequence shown here is derived from an EMBL/GenBank/DDBJ whole genome shotgun (WGS) entry which is preliminary data.</text>
</comment>
<evidence type="ECO:0000256" key="7">
    <source>
        <dbReference type="ARBA" id="ARBA00022679"/>
    </source>
</evidence>
<evidence type="ECO:0000256" key="16">
    <source>
        <dbReference type="ARBA" id="ARBA00023180"/>
    </source>
</evidence>
<evidence type="ECO:0000313" key="23">
    <source>
        <dbReference type="EMBL" id="KAH6830326.1"/>
    </source>
</evidence>
<dbReference type="InterPro" id="IPR000719">
    <property type="entry name" value="Prot_kinase_dom"/>
</dbReference>
<feature type="domain" description="Protein kinase" evidence="22">
    <location>
        <begin position="1616"/>
        <end position="1885"/>
    </location>
</feature>
<accession>A0AAD4JAQ4</accession>
<feature type="signal peptide" evidence="21">
    <location>
        <begin position="1"/>
        <end position="22"/>
    </location>
</feature>
<comment type="subcellular location">
    <subcellularLocation>
        <location evidence="1">Cell membrane</location>
        <topology evidence="1">Single-pass type I membrane protein</topology>
    </subcellularLocation>
</comment>
<evidence type="ECO:0000256" key="1">
    <source>
        <dbReference type="ARBA" id="ARBA00004251"/>
    </source>
</evidence>
<keyword evidence="9 21" id="KW-0732">Signal</keyword>
<dbReference type="InterPro" id="IPR008271">
    <property type="entry name" value="Ser/Thr_kinase_AS"/>
</dbReference>
<evidence type="ECO:0000256" key="2">
    <source>
        <dbReference type="ARBA" id="ARBA00008536"/>
    </source>
</evidence>
<dbReference type="Proteomes" id="UP001190926">
    <property type="component" value="Unassembled WGS sequence"/>
</dbReference>
<dbReference type="GO" id="GO:0005886">
    <property type="term" value="C:plasma membrane"/>
    <property type="evidence" value="ECO:0007669"/>
    <property type="project" value="UniProtKB-SubCell"/>
</dbReference>
<evidence type="ECO:0000256" key="10">
    <source>
        <dbReference type="ARBA" id="ARBA00022741"/>
    </source>
</evidence>
<proteinExistence type="inferred from homology"/>
<keyword evidence="12 19" id="KW-0067">ATP-binding</keyword>
<dbReference type="PANTHER" id="PTHR27003:SF467">
    <property type="entry name" value="PROTEIN KINASE DOMAIN-CONTAINING PROTEIN"/>
    <property type="match status" value="1"/>
</dbReference>
<evidence type="ECO:0000256" key="3">
    <source>
        <dbReference type="ARBA" id="ARBA00010217"/>
    </source>
</evidence>
<reference evidence="23 24" key="1">
    <citation type="journal article" date="2021" name="Nat. Commun.">
        <title>Incipient diploidization of the medicinal plant Perilla within 10,000 years.</title>
        <authorList>
            <person name="Zhang Y."/>
            <person name="Shen Q."/>
            <person name="Leng L."/>
            <person name="Zhang D."/>
            <person name="Chen S."/>
            <person name="Shi Y."/>
            <person name="Ning Z."/>
            <person name="Chen S."/>
        </authorList>
    </citation>
    <scope>NUCLEOTIDE SEQUENCE [LARGE SCALE GENOMIC DNA]</scope>
    <source>
        <strain evidence="24">cv. PC099</strain>
    </source>
</reference>
<evidence type="ECO:0000256" key="13">
    <source>
        <dbReference type="ARBA" id="ARBA00022989"/>
    </source>
</evidence>
<dbReference type="FunFam" id="2.60.120.430:FF:000003">
    <property type="entry name" value="FERONIA receptor-like kinase"/>
    <property type="match status" value="1"/>
</dbReference>
<keyword evidence="16" id="KW-0325">Glycoprotein</keyword>
<comment type="similarity">
    <text evidence="3">In the C-terminal section; belongs to the protein kinase superfamily. Ser/Thr protein kinase family.</text>
</comment>
<dbReference type="FunFam" id="3.30.200.20:FF:000039">
    <property type="entry name" value="receptor-like protein kinase FERONIA"/>
    <property type="match status" value="4"/>
</dbReference>
<dbReference type="SUPFAM" id="SSF56112">
    <property type="entry name" value="Protein kinase-like (PK-like)"/>
    <property type="match status" value="4"/>
</dbReference>
<feature type="compositionally biased region" description="Low complexity" evidence="20">
    <location>
        <begin position="1934"/>
        <end position="1944"/>
    </location>
</feature>
<dbReference type="GO" id="GO:0004714">
    <property type="term" value="F:transmembrane receptor protein tyrosine kinase activity"/>
    <property type="evidence" value="ECO:0007669"/>
    <property type="project" value="InterPro"/>
</dbReference>
<evidence type="ECO:0000256" key="15">
    <source>
        <dbReference type="ARBA" id="ARBA00023170"/>
    </source>
</evidence>
<feature type="domain" description="Protein kinase" evidence="22">
    <location>
        <begin position="1190"/>
        <end position="1462"/>
    </location>
</feature>
<dbReference type="PROSITE" id="PS50011">
    <property type="entry name" value="PROTEIN_KINASE_DOM"/>
    <property type="match status" value="4"/>
</dbReference>
<evidence type="ECO:0000256" key="6">
    <source>
        <dbReference type="ARBA" id="ARBA00022527"/>
    </source>
</evidence>
<dbReference type="PROSITE" id="PS51257">
    <property type="entry name" value="PROKAR_LIPOPROTEIN"/>
    <property type="match status" value="1"/>
</dbReference>
<keyword evidence="7" id="KW-0808">Transferase</keyword>
<organism evidence="23 24">
    <name type="scientific">Perilla frutescens var. hirtella</name>
    <name type="common">Perilla citriodora</name>
    <name type="synonym">Perilla setoyensis</name>
    <dbReference type="NCBI Taxonomy" id="608512"/>
    <lineage>
        <taxon>Eukaryota</taxon>
        <taxon>Viridiplantae</taxon>
        <taxon>Streptophyta</taxon>
        <taxon>Embryophyta</taxon>
        <taxon>Tracheophyta</taxon>
        <taxon>Spermatophyta</taxon>
        <taxon>Magnoliopsida</taxon>
        <taxon>eudicotyledons</taxon>
        <taxon>Gunneridae</taxon>
        <taxon>Pentapetalae</taxon>
        <taxon>asterids</taxon>
        <taxon>lamiids</taxon>
        <taxon>Lamiales</taxon>
        <taxon>Lamiaceae</taxon>
        <taxon>Nepetoideae</taxon>
        <taxon>Elsholtzieae</taxon>
        <taxon>Perilla</taxon>
    </lineage>
</organism>
<dbReference type="InterPro" id="IPR017441">
    <property type="entry name" value="Protein_kinase_ATP_BS"/>
</dbReference>
<evidence type="ECO:0000256" key="19">
    <source>
        <dbReference type="PROSITE-ProRule" id="PRU10141"/>
    </source>
</evidence>
<sequence length="1991" mass="222407">MNLRPIPVALLFLCFFITFSSCSNNEADFAGDVSINCGSTRASAARNGRQWLGDVRPKLTPLLQLGGLSAASTAISQLSSADPVPHKTARISQSQFSYAFQLNPGQKIIRLHFNPSLYRGFKGLRDLFTVEAGPFTLLSNFSASLTADALGVSTFVKEFCLNIQENQQLTITFSPESSQSQDRYAFINGIEFISVPPSLSYFNGGDIELRVVGHKSLLYVDDASALEIVHRLNIKEDLVPPTGDFDGVFPKWAVQRAEKFKNNTWKMPVEVGFKYLIRLHFSEAGLKIAEAGGSMFKILINEMIAYTNTDQIENGRDQESIILYKDYMVVVRGRKQNDRRDISISLQSFDELADGFGVLAGFEIVKLSNPDDSLASPNPLPPPQDSGSHKIRNLLLVLGYQNASATVAIAVISLLCIILHKLREIWESNSIEEEHKPSANAERHCRRFSLAEIQLATRNFNGGLLIGKGGFGKVYKGFIDDGQKTVAVKRLRFDSRQGAHEFLTEIETLSELRHMNLVSLIGYCSDHREMILVYEYMACGTLADHLYKIGTDCSSLNWKQRLDICIGAARGLDYLHTGLGIIHRDVKASNILLDENLMARVSDFGLARSEDRSKLQSHVITLVKGTRGYLDPHYIKTGKLTRKSDVYAFGVVLLEVVCGRPALNLGVLEEERLLSSWALDKISKGEVDQIVASILREEILPNSLKTFVEVAERCLHDEPKDRPTMSQIVLQLEFALERQESNQNSVLNEKANVSDDIHPTSDGMRQSSTAQLTMASTDMQNITLTPNQQINDKVVSAELTSGEKYRRNATRNTRWRLWPWDTLWNRVKPSKNSEFYEAKVAIAAIQCRKFSLHEIQNATDYFNVNYVISRGGLFIVYKGLIDDGATTVAIKRFESSSHQGINDQFGNEIQILSRLKHRHLVSLIGYCDEKREMIIVFTGMVNVNGTLRDHLHNSSYSPLTWKQRLEICLGVAKGLDYLHTGTEHIIIHRDVKTNNILLDEKWVPRMYNFCVSKGSFDSDWDQSHVTTEVKGTFGYLDPDYFRTSRLTVKSDVYAFGVVLFEVLSASLPITSEQSLGRWGISCFRKGELEKIIDSNLQGQIEPGCLNKFVEIAVACLSDRGIDRPTMRDVVGSLESAMQIQEAAGVDGGLHEADTNLLKIDETQVAVSASQYFDLCRKFSLHEIRKATDGFNVNYVIGRGEFGNVYKGLIDDGATTVAIKRFESSSYQAINDFINEIQILSRLKHRHLVSLIGYCDKEGEMIIVFNFMVRGTLSEHLYNLENPPLTWNQRLEICLAAAKGLDYLHTGAEHVIIHGDVKTANILLDEKWVAKMYDFGCSKGLLGSESDQTHVSTVVKGTFGYLDPEYYMTGGLTVKSDVYSFGVVMLEVISVRPPIIRSQQNLAEWGISCFRKGKPEKIIDSNLKGQIAPECLNKFVETAIACLGERGIDRPTMRDVIGSLEFAMNLQKDASLDEEAKEGWPSGGVVFLEAKGLKFDPPPTPLGKWGDCTNCNVGLQEYTIPLARVCDRASSLLSVQFTFPPESDITSLLLQLILGSNIHTRYNLYKCYPNSPLLGNICLPHVNATSHWRCPKVAANESLDLCRYFSLHEIIKATDDFNDDVIINSHGFGNVYKGLIDDGATAVAIKRLDPSSNQGAKELATEIEMLSRVRHHHLVPLIGYCHGIEEMIIVYDYMARGSLQSPLTWNQRLEICLGAAKGLDYLHTGTEHVIIHRDVNTTNILLDEKWVAKMYDFGLSKGLFGSESDQTHVSTQVKGTFGYLDPDYFRTLQLTAKSDVYSFGVVLFEVLCARPVIIPSLPRKQVNLTEWGISCFRRGKLEKIIDSNLRGQIEPGCLNKFVEIAVACLSDRGIDRPMMRDVVGSLESAMQLQEAAGVDEAPTLPWMAATTSRVDLKESQYEDGLESRRTQKAKLLPLSSAKQSDDSSSFKTTPPEEAEALRKWKIKAGKAMYALKTTIDKELLEHIRAATTPKEA</sequence>
<keyword evidence="10 19" id="KW-0547">Nucleotide-binding</keyword>
<dbReference type="InterPro" id="IPR001245">
    <property type="entry name" value="Ser-Thr/Tyr_kinase_cat_dom"/>
</dbReference>
<evidence type="ECO:0000256" key="18">
    <source>
        <dbReference type="ARBA" id="ARBA00048679"/>
    </source>
</evidence>
<keyword evidence="6" id="KW-0723">Serine/threonine-protein kinase</keyword>
<dbReference type="EMBL" id="SDAM02000099">
    <property type="protein sequence ID" value="KAH6830326.1"/>
    <property type="molecule type" value="Genomic_DNA"/>
</dbReference>
<dbReference type="GO" id="GO:0002229">
    <property type="term" value="P:defense response to oomycetes"/>
    <property type="evidence" value="ECO:0007669"/>
    <property type="project" value="UniProtKB-ARBA"/>
</dbReference>
<protein>
    <recommendedName>
        <fullName evidence="4">non-specific serine/threonine protein kinase</fullName>
        <ecNumber evidence="4">2.7.11.1</ecNumber>
    </recommendedName>
</protein>
<feature type="domain" description="Protein kinase" evidence="22">
    <location>
        <begin position="460"/>
        <end position="735"/>
    </location>
</feature>
<keyword evidence="14" id="KW-0472">Membrane</keyword>
<dbReference type="PROSITE" id="PS00107">
    <property type="entry name" value="PROTEIN_KINASE_ATP"/>
    <property type="match status" value="2"/>
</dbReference>